<reference evidence="1 2" key="1">
    <citation type="journal article" date="2012" name="J. Bacteriol.">
        <title>Complete Genome Sequence of the Naphthalene-Degrading Pseudomonas putida Strain ND6.</title>
        <authorList>
            <person name="Li S."/>
            <person name="Zhao H."/>
            <person name="Li Y."/>
            <person name="Niu S."/>
            <person name="Cai B."/>
        </authorList>
    </citation>
    <scope>NUCLEOTIDE SEQUENCE [LARGE SCALE GENOMIC DNA]</scope>
    <source>
        <strain evidence="1 2">ND6</strain>
    </source>
</reference>
<accession>I3UR34</accession>
<sequence>MALRPNEVQGCNEYLMSDMKAILLYLFLGNRGISPGLPVPE</sequence>
<evidence type="ECO:0000313" key="1">
    <source>
        <dbReference type="EMBL" id="AFK67955.1"/>
    </source>
</evidence>
<name>I3UR34_PSEPU</name>
<dbReference type="KEGG" id="ppi:YSA_02196"/>
<dbReference type="AlphaFoldDB" id="I3UR34"/>
<protein>
    <submittedName>
        <fullName evidence="1">Uncharacterized protein</fullName>
    </submittedName>
</protein>
<organism evidence="1 2">
    <name type="scientific">Pseudomonas putida ND6</name>
    <dbReference type="NCBI Taxonomy" id="231023"/>
    <lineage>
        <taxon>Bacteria</taxon>
        <taxon>Pseudomonadati</taxon>
        <taxon>Pseudomonadota</taxon>
        <taxon>Gammaproteobacteria</taxon>
        <taxon>Pseudomonadales</taxon>
        <taxon>Pseudomonadaceae</taxon>
        <taxon>Pseudomonas</taxon>
    </lineage>
</organism>
<dbReference type="HOGENOM" id="CLU_3275384_0_0_6"/>
<evidence type="ECO:0000313" key="2">
    <source>
        <dbReference type="Proteomes" id="UP000005268"/>
    </source>
</evidence>
<proteinExistence type="predicted"/>
<gene>
    <name evidence="1" type="ORF">YSA_02196</name>
</gene>
<dbReference type="Proteomes" id="UP000005268">
    <property type="component" value="Chromosome"/>
</dbReference>
<dbReference type="EMBL" id="CP003588">
    <property type="protein sequence ID" value="AFK67955.1"/>
    <property type="molecule type" value="Genomic_DNA"/>
</dbReference>